<keyword evidence="1" id="KW-1133">Transmembrane helix</keyword>
<proteinExistence type="predicted"/>
<evidence type="ECO:0000256" key="1">
    <source>
        <dbReference type="SAM" id="Phobius"/>
    </source>
</evidence>
<dbReference type="AlphaFoldDB" id="A0A1G1ZPS8"/>
<keyword evidence="1" id="KW-0812">Transmembrane</keyword>
<dbReference type="Proteomes" id="UP000177942">
    <property type="component" value="Unassembled WGS sequence"/>
</dbReference>
<organism evidence="2 3">
    <name type="scientific">Candidatus Harrisonbacteria bacterium RIFCSPLOWO2_01_FULL_44_18</name>
    <dbReference type="NCBI Taxonomy" id="1798407"/>
    <lineage>
        <taxon>Bacteria</taxon>
        <taxon>Candidatus Harrisoniibacteriota</taxon>
    </lineage>
</organism>
<evidence type="ECO:0000313" key="3">
    <source>
        <dbReference type="Proteomes" id="UP000177942"/>
    </source>
</evidence>
<evidence type="ECO:0000313" key="2">
    <source>
        <dbReference type="EMBL" id="OGY65750.1"/>
    </source>
</evidence>
<sequence length="120" mass="13218">MIGKIKNFIVKLQNLDETAKKRWLIIFSAVAMLAVISLWALYVNLSIADVNSSPLAKNEKSVKNPEPDLGQILGAGLTKIGGEIKDKIVKLSSKNILTIQSVDRNFTVDDLEKIETVNLP</sequence>
<comment type="caution">
    <text evidence="2">The sequence shown here is derived from an EMBL/GenBank/DDBJ whole genome shotgun (WGS) entry which is preliminary data.</text>
</comment>
<dbReference type="EMBL" id="MHJJ01000007">
    <property type="protein sequence ID" value="OGY65750.1"/>
    <property type="molecule type" value="Genomic_DNA"/>
</dbReference>
<gene>
    <name evidence="2" type="ORF">A3A16_04030</name>
</gene>
<reference evidence="2 3" key="1">
    <citation type="journal article" date="2016" name="Nat. Commun.">
        <title>Thousands of microbial genomes shed light on interconnected biogeochemical processes in an aquifer system.</title>
        <authorList>
            <person name="Anantharaman K."/>
            <person name="Brown C.T."/>
            <person name="Hug L.A."/>
            <person name="Sharon I."/>
            <person name="Castelle C.J."/>
            <person name="Probst A.J."/>
            <person name="Thomas B.C."/>
            <person name="Singh A."/>
            <person name="Wilkins M.J."/>
            <person name="Karaoz U."/>
            <person name="Brodie E.L."/>
            <person name="Williams K.H."/>
            <person name="Hubbard S.S."/>
            <person name="Banfield J.F."/>
        </authorList>
    </citation>
    <scope>NUCLEOTIDE SEQUENCE [LARGE SCALE GENOMIC DNA]</scope>
</reference>
<accession>A0A1G1ZPS8</accession>
<feature type="transmembrane region" description="Helical" evidence="1">
    <location>
        <begin position="21"/>
        <end position="42"/>
    </location>
</feature>
<protein>
    <submittedName>
        <fullName evidence="2">Uncharacterized protein</fullName>
    </submittedName>
</protein>
<keyword evidence="1" id="KW-0472">Membrane</keyword>
<name>A0A1G1ZPS8_9BACT</name>
<dbReference type="STRING" id="1798407.A3A16_04030"/>